<dbReference type="Proteomes" id="UP001161325">
    <property type="component" value="Unassembled WGS sequence"/>
</dbReference>
<keyword evidence="1" id="KW-0732">Signal</keyword>
<dbReference type="InterPro" id="IPR051781">
    <property type="entry name" value="Metallo-dep_Hydrolase"/>
</dbReference>
<reference evidence="3" key="1">
    <citation type="submission" date="2022-08" db="EMBL/GenBank/DDBJ databases">
        <title>Draft genome sequencing of Roseisolibacter agri AW1220.</title>
        <authorList>
            <person name="Tobiishi Y."/>
            <person name="Tonouchi A."/>
        </authorList>
    </citation>
    <scope>NUCLEOTIDE SEQUENCE</scope>
    <source>
        <strain evidence="3">AW1220</strain>
    </source>
</reference>
<dbReference type="PANTHER" id="PTHR43135:SF3">
    <property type="entry name" value="ALPHA-D-RIBOSE 1-METHYLPHOSPHONATE 5-TRIPHOSPHATE DIPHOSPHATASE"/>
    <property type="match status" value="1"/>
</dbReference>
<name>A0AA37QHJ0_9BACT</name>
<dbReference type="RefSeq" id="WP_284350342.1">
    <property type="nucleotide sequence ID" value="NZ_BRXS01000003.1"/>
</dbReference>
<keyword evidence="4" id="KW-1185">Reference proteome</keyword>
<comment type="caution">
    <text evidence="3">The sequence shown here is derived from an EMBL/GenBank/DDBJ whole genome shotgun (WGS) entry which is preliminary data.</text>
</comment>
<dbReference type="SUPFAM" id="SSF51556">
    <property type="entry name" value="Metallo-dependent hydrolases"/>
    <property type="match status" value="1"/>
</dbReference>
<dbReference type="AlphaFoldDB" id="A0AA37QHJ0"/>
<protein>
    <submittedName>
        <fullName evidence="3">Xaa-Pro dipeptidase</fullName>
    </submittedName>
</protein>
<feature type="domain" description="Amidohydrolase-related" evidence="2">
    <location>
        <begin position="84"/>
        <end position="409"/>
    </location>
</feature>
<proteinExistence type="predicted"/>
<dbReference type="Pfam" id="PF01979">
    <property type="entry name" value="Amidohydro_1"/>
    <property type="match status" value="1"/>
</dbReference>
<organism evidence="3 4">
    <name type="scientific">Roseisolibacter agri</name>
    <dbReference type="NCBI Taxonomy" id="2014610"/>
    <lineage>
        <taxon>Bacteria</taxon>
        <taxon>Pseudomonadati</taxon>
        <taxon>Gemmatimonadota</taxon>
        <taxon>Gemmatimonadia</taxon>
        <taxon>Gemmatimonadales</taxon>
        <taxon>Gemmatimonadaceae</taxon>
        <taxon>Roseisolibacter</taxon>
    </lineage>
</organism>
<feature type="signal peptide" evidence="1">
    <location>
        <begin position="1"/>
        <end position="20"/>
    </location>
</feature>
<dbReference type="Gene3D" id="3.20.20.140">
    <property type="entry name" value="Metal-dependent hydrolases"/>
    <property type="match status" value="1"/>
</dbReference>
<evidence type="ECO:0000313" key="4">
    <source>
        <dbReference type="Proteomes" id="UP001161325"/>
    </source>
</evidence>
<gene>
    <name evidence="3" type="ORF">rosag_23960</name>
</gene>
<dbReference type="GO" id="GO:0016810">
    <property type="term" value="F:hydrolase activity, acting on carbon-nitrogen (but not peptide) bonds"/>
    <property type="evidence" value="ECO:0007669"/>
    <property type="project" value="InterPro"/>
</dbReference>
<dbReference type="SUPFAM" id="SSF51338">
    <property type="entry name" value="Composite domain of metallo-dependent hydrolases"/>
    <property type="match status" value="2"/>
</dbReference>
<dbReference type="InterPro" id="IPR032466">
    <property type="entry name" value="Metal_Hydrolase"/>
</dbReference>
<dbReference type="InterPro" id="IPR011059">
    <property type="entry name" value="Metal-dep_hydrolase_composite"/>
</dbReference>
<dbReference type="EMBL" id="BRXS01000003">
    <property type="protein sequence ID" value="GLC25883.1"/>
    <property type="molecule type" value="Genomic_DNA"/>
</dbReference>
<evidence type="ECO:0000313" key="3">
    <source>
        <dbReference type="EMBL" id="GLC25883.1"/>
    </source>
</evidence>
<dbReference type="PANTHER" id="PTHR43135">
    <property type="entry name" value="ALPHA-D-RIBOSE 1-METHYLPHOSPHONATE 5-TRIPHOSPHATE DIPHOSPHATASE"/>
    <property type="match status" value="1"/>
</dbReference>
<dbReference type="Gene3D" id="2.30.40.10">
    <property type="entry name" value="Urease, subunit C, domain 1"/>
    <property type="match status" value="1"/>
</dbReference>
<dbReference type="InterPro" id="IPR006680">
    <property type="entry name" value="Amidohydro-rel"/>
</dbReference>
<evidence type="ECO:0000259" key="2">
    <source>
        <dbReference type="Pfam" id="PF01979"/>
    </source>
</evidence>
<feature type="chain" id="PRO_5041343892" evidence="1">
    <location>
        <begin position="21"/>
        <end position="420"/>
    </location>
</feature>
<evidence type="ECO:0000256" key="1">
    <source>
        <dbReference type="SAM" id="SignalP"/>
    </source>
</evidence>
<sequence length="420" mass="43792">MARTLALLLALAGARAGAQAPADTASDTTTVTIHAATLLDGRGGVRRDAWVTVRGGRIVAVEAGAPRTGARRGTRATYELGTLTLMPGLIDVHVHPSWYVTSRGALHRPDDGDGPAEAALARAGNLYATLMAGVTTAQSIGDADDAALRDAVARRVIPGPRLLTSLAPMLDTTPSPDSLRALVRTRKAEGADVVKIFASAGLGAGGRQTMSDAQLAALCGEARAQGMRTVVHAISAGSVRAAVLAGCGQIEHGMYATDAELRLMAERGVWFSPQVCLVLQNYLDHRDVFTRSGFTARSFETLQRTLAETPALFARALKTPGLKLVWGTDAVALAHGHNVDELACRVAAGQRPMDAIVSATSLAARSLGLEARIGAVAPGMDADLIAVEGDPSRDIGALRRVAFVMRAGVVYRHGGVPARR</sequence>
<accession>A0AA37QHJ0</accession>